<evidence type="ECO:0000313" key="2">
    <source>
        <dbReference type="EMBL" id="KAK9732829.1"/>
    </source>
</evidence>
<protein>
    <submittedName>
        <fullName evidence="2">Uncharacterized protein</fullName>
    </submittedName>
</protein>
<gene>
    <name evidence="2" type="ORF">RND81_04G025300</name>
</gene>
<organism evidence="2 3">
    <name type="scientific">Saponaria officinalis</name>
    <name type="common">Common soapwort</name>
    <name type="synonym">Lychnis saponaria</name>
    <dbReference type="NCBI Taxonomy" id="3572"/>
    <lineage>
        <taxon>Eukaryota</taxon>
        <taxon>Viridiplantae</taxon>
        <taxon>Streptophyta</taxon>
        <taxon>Embryophyta</taxon>
        <taxon>Tracheophyta</taxon>
        <taxon>Spermatophyta</taxon>
        <taxon>Magnoliopsida</taxon>
        <taxon>eudicotyledons</taxon>
        <taxon>Gunneridae</taxon>
        <taxon>Pentapetalae</taxon>
        <taxon>Caryophyllales</taxon>
        <taxon>Caryophyllaceae</taxon>
        <taxon>Caryophylleae</taxon>
        <taxon>Saponaria</taxon>
    </lineage>
</organism>
<feature type="region of interest" description="Disordered" evidence="1">
    <location>
        <begin position="1"/>
        <end position="21"/>
    </location>
</feature>
<accession>A0AAW1LCL7</accession>
<name>A0AAW1LCL7_SAPOF</name>
<dbReference type="EMBL" id="JBDFQZ010000004">
    <property type="protein sequence ID" value="KAK9732829.1"/>
    <property type="molecule type" value="Genomic_DNA"/>
</dbReference>
<proteinExistence type="predicted"/>
<reference evidence="2" key="1">
    <citation type="submission" date="2024-03" db="EMBL/GenBank/DDBJ databases">
        <title>WGS assembly of Saponaria officinalis var. Norfolk2.</title>
        <authorList>
            <person name="Jenkins J."/>
            <person name="Shu S."/>
            <person name="Grimwood J."/>
            <person name="Barry K."/>
            <person name="Goodstein D."/>
            <person name="Schmutz J."/>
            <person name="Leebens-Mack J."/>
            <person name="Osbourn A."/>
        </authorList>
    </citation>
    <scope>NUCLEOTIDE SEQUENCE [LARGE SCALE GENOMIC DNA]</scope>
    <source>
        <strain evidence="2">JIC</strain>
    </source>
</reference>
<evidence type="ECO:0000256" key="1">
    <source>
        <dbReference type="SAM" id="MobiDB-lite"/>
    </source>
</evidence>
<sequence>MEDSIIMNDNKENIPPSYTSSNQIITNPNAQFYGKYRKCRRINNNRIPLEDITHLFNSSSAAQSSSVVVVVVDVPKFRKRKGLQIDDGDDLKHRTKSLRINFR</sequence>
<comment type="caution">
    <text evidence="2">The sequence shown here is derived from an EMBL/GenBank/DDBJ whole genome shotgun (WGS) entry which is preliminary data.</text>
</comment>
<keyword evidence="3" id="KW-1185">Reference proteome</keyword>
<dbReference type="AlphaFoldDB" id="A0AAW1LCL7"/>
<evidence type="ECO:0000313" key="3">
    <source>
        <dbReference type="Proteomes" id="UP001443914"/>
    </source>
</evidence>
<dbReference type="Proteomes" id="UP001443914">
    <property type="component" value="Unassembled WGS sequence"/>
</dbReference>